<reference evidence="3" key="1">
    <citation type="submission" date="2019-04" db="EMBL/GenBank/DDBJ databases">
        <authorList>
            <consortium name="Science for Life Laboratories"/>
        </authorList>
    </citation>
    <scope>NUCLEOTIDE SEQUENCE</scope>
    <source>
        <strain evidence="3">MBLW1</strain>
    </source>
</reference>
<dbReference type="EMBL" id="LR586016">
    <property type="protein sequence ID" value="VIP02551.1"/>
    <property type="molecule type" value="Genomic_DNA"/>
</dbReference>
<dbReference type="Pfam" id="PF13709">
    <property type="entry name" value="DUF4159"/>
    <property type="match status" value="2"/>
</dbReference>
<organism evidence="3">
    <name type="scientific">Tuwongella immobilis</name>
    <dbReference type="NCBI Taxonomy" id="692036"/>
    <lineage>
        <taxon>Bacteria</taxon>
        <taxon>Pseudomonadati</taxon>
        <taxon>Planctomycetota</taxon>
        <taxon>Planctomycetia</taxon>
        <taxon>Gemmatales</taxon>
        <taxon>Gemmataceae</taxon>
        <taxon>Tuwongella</taxon>
    </lineage>
</organism>
<keyword evidence="4" id="KW-1185">Reference proteome</keyword>
<evidence type="ECO:0000313" key="4">
    <source>
        <dbReference type="Proteomes" id="UP000464378"/>
    </source>
</evidence>
<dbReference type="EMBL" id="LR593887">
    <property type="protein sequence ID" value="VTS01742.1"/>
    <property type="molecule type" value="Genomic_DNA"/>
</dbReference>
<evidence type="ECO:0000259" key="2">
    <source>
        <dbReference type="Pfam" id="PF13709"/>
    </source>
</evidence>
<feature type="domain" description="DUF4159" evidence="2">
    <location>
        <begin position="314"/>
        <end position="503"/>
    </location>
</feature>
<dbReference type="InterPro" id="IPR025297">
    <property type="entry name" value="DUF4159"/>
</dbReference>
<sequence>MTPWNRRKFLVTGTGAALTHWVADATPGAAQAQPAERKLGTCGPPPRKNPERQAAAEAFPPLPLPAVPLRRSEPKAEPAPPLMAAKLEYGTTQDWNTDPGDLDYLMRQVRSALGLWYGWKNLNINELVALYQTDKRLKIPALYISGHEAFQFTPPQRDALRQYLLDGGTLFGDACCGRPEFAQSFQTEVRAMFPDRGLDPLELDHPLFRAFYKYSTVNYIDYRNGAKAEYAGPPQMLGMNLGCRTAIVFTPADISCGWDDHTHPSGFRMFPGDAMRLGINLISYVAAMRNLAETQAFTRQIRANPQSPRSQFVLAQLKHQGDWNPDPNSTYQWLRQLAGETALAVSFDLKYVEPTEAKIAPYPFLYLTGFRDPKFSADELAALRRHLQAGGMLFINNCSGYNAFDRAIREMVRGLFPDQKMATLPADHELFRAFAPLNEARDRQSGQPRPVELEAISIRKRAVLIYSKNDMITHLKQLSDPFGNGYDSETCKQLALNLVAYALQH</sequence>
<accession>A0A6C2YMK4</accession>
<dbReference type="AlphaFoldDB" id="A0A6C2YMK4"/>
<dbReference type="Proteomes" id="UP000464378">
    <property type="component" value="Chromosome"/>
</dbReference>
<dbReference type="KEGG" id="tim:GMBLW1_14090"/>
<feature type="domain" description="DUF4159" evidence="2">
    <location>
        <begin position="85"/>
        <end position="285"/>
    </location>
</feature>
<evidence type="ECO:0000313" key="3">
    <source>
        <dbReference type="EMBL" id="VIP02551.1"/>
    </source>
</evidence>
<dbReference type="Gene3D" id="3.40.50.12140">
    <property type="entry name" value="Domain of unknown function DUF4159"/>
    <property type="match status" value="2"/>
</dbReference>
<protein>
    <recommendedName>
        <fullName evidence="2">DUF4159 domain-containing protein</fullName>
    </recommendedName>
</protein>
<evidence type="ECO:0000256" key="1">
    <source>
        <dbReference type="SAM" id="MobiDB-lite"/>
    </source>
</evidence>
<name>A0A6C2YMK4_9BACT</name>
<dbReference type="InterPro" id="IPR006311">
    <property type="entry name" value="TAT_signal"/>
</dbReference>
<feature type="region of interest" description="Disordered" evidence="1">
    <location>
        <begin position="27"/>
        <end position="78"/>
    </location>
</feature>
<dbReference type="RefSeq" id="WP_162657717.1">
    <property type="nucleotide sequence ID" value="NZ_LR593887.1"/>
</dbReference>
<dbReference type="PROSITE" id="PS51318">
    <property type="entry name" value="TAT"/>
    <property type="match status" value="1"/>
</dbReference>
<gene>
    <name evidence="3" type="ORF">GMBLW1_14090</name>
</gene>
<dbReference type="InParanoid" id="A0A6C2YMK4"/>
<proteinExistence type="predicted"/>